<organism evidence="2 3">
    <name type="scientific">Anoxybacillus andreesenii</name>
    <dbReference type="NCBI Taxonomy" id="1325932"/>
    <lineage>
        <taxon>Bacteria</taxon>
        <taxon>Bacillati</taxon>
        <taxon>Bacillota</taxon>
        <taxon>Bacilli</taxon>
        <taxon>Bacillales</taxon>
        <taxon>Anoxybacillaceae</taxon>
        <taxon>Anoxybacillus</taxon>
    </lineage>
</organism>
<dbReference type="RefSeq" id="WP_307152019.1">
    <property type="nucleotide sequence ID" value="NZ_JAUSTU010000031.1"/>
</dbReference>
<proteinExistence type="predicted"/>
<dbReference type="Gene3D" id="2.160.20.120">
    <property type="match status" value="1"/>
</dbReference>
<comment type="caution">
    <text evidence="2">The sequence shown here is derived from an EMBL/GenBank/DDBJ whole genome shotgun (WGS) entry which is preliminary data.</text>
</comment>
<dbReference type="Proteomes" id="UP001231362">
    <property type="component" value="Unassembled WGS sequence"/>
</dbReference>
<protein>
    <submittedName>
        <fullName evidence="2">Lia operon protein LiaG</fullName>
    </submittedName>
</protein>
<keyword evidence="3" id="KW-1185">Reference proteome</keyword>
<gene>
    <name evidence="2" type="ORF">J2S07_003911</name>
</gene>
<evidence type="ECO:0000313" key="3">
    <source>
        <dbReference type="Proteomes" id="UP001231362"/>
    </source>
</evidence>
<sequence length="285" mass="30998">MKKILVIFLIIVGGYLLFTSIMGNFPALFGKEQTKAEITNRIDTIEFDIASASLTIIPEKRDNLEAVLKGRGKLSVDQKGDTVTVKHKKSWFEWVPFFNTAKLTVYVPEDYNKDMLLDVGSGNMSLSGKSAKQPYELDNLTVDMSSGNVNLENLQVDTFVHDASSGNLTVHSLVSNSSSIDISSGKVKMTDYAGELNADLSSGRLVVQMSELKDSIQIDVSSGSVELDLPDQADFTLDGETGSGNISCDFPLAIKKQDNHRIKGSHGSGKHEIEVGVSSGNVRIF</sequence>
<dbReference type="EMBL" id="JAUSTU010000031">
    <property type="protein sequence ID" value="MDQ0157566.1"/>
    <property type="molecule type" value="Genomic_DNA"/>
</dbReference>
<reference evidence="2 3" key="1">
    <citation type="submission" date="2023-07" db="EMBL/GenBank/DDBJ databases">
        <title>Genomic Encyclopedia of Type Strains, Phase IV (KMG-IV): sequencing the most valuable type-strain genomes for metagenomic binning, comparative biology and taxonomic classification.</title>
        <authorList>
            <person name="Goeker M."/>
        </authorList>
    </citation>
    <scope>NUCLEOTIDE SEQUENCE [LARGE SCALE GENOMIC DNA]</scope>
    <source>
        <strain evidence="2 3">DSM 23948</strain>
    </source>
</reference>
<accession>A0ABT9V9D0</accession>
<name>A0ABT9V9D0_9BACL</name>
<dbReference type="Pfam" id="PF13349">
    <property type="entry name" value="DUF4097"/>
    <property type="match status" value="1"/>
</dbReference>
<evidence type="ECO:0000313" key="2">
    <source>
        <dbReference type="EMBL" id="MDQ0157566.1"/>
    </source>
</evidence>
<evidence type="ECO:0000259" key="1">
    <source>
        <dbReference type="Pfam" id="PF13349"/>
    </source>
</evidence>
<dbReference type="InterPro" id="IPR025164">
    <property type="entry name" value="Toastrack_DUF4097"/>
</dbReference>
<feature type="domain" description="DUF4097" evidence="1">
    <location>
        <begin position="42"/>
        <end position="284"/>
    </location>
</feature>